<evidence type="ECO:0000256" key="5">
    <source>
        <dbReference type="ARBA" id="ARBA00022989"/>
    </source>
</evidence>
<dbReference type="RefSeq" id="WP_142673098.1">
    <property type="nucleotide sequence ID" value="NZ_LVYK01000007.1"/>
</dbReference>
<evidence type="ECO:0000256" key="3">
    <source>
        <dbReference type="ARBA" id="ARBA00022448"/>
    </source>
</evidence>
<protein>
    <submittedName>
        <fullName evidence="9">MFS transporter</fullName>
    </submittedName>
</protein>
<keyword evidence="3" id="KW-0813">Transport</keyword>
<dbReference type="EMBL" id="LVYK01000007">
    <property type="protein sequence ID" value="RAS80909.1"/>
    <property type="molecule type" value="Genomic_DNA"/>
</dbReference>
<dbReference type="GO" id="GO:0005886">
    <property type="term" value="C:plasma membrane"/>
    <property type="evidence" value="ECO:0007669"/>
    <property type="project" value="UniProtKB-SubCell"/>
</dbReference>
<dbReference type="GO" id="GO:0022857">
    <property type="term" value="F:transmembrane transporter activity"/>
    <property type="evidence" value="ECO:0007669"/>
    <property type="project" value="InterPro"/>
</dbReference>
<dbReference type="SUPFAM" id="SSF103473">
    <property type="entry name" value="MFS general substrate transporter"/>
    <property type="match status" value="1"/>
</dbReference>
<comment type="subcellular location">
    <subcellularLocation>
        <location evidence="1">Cell membrane</location>
        <topology evidence="1">Multi-pass membrane protein</topology>
    </subcellularLocation>
</comment>
<dbReference type="InterPro" id="IPR036259">
    <property type="entry name" value="MFS_trans_sf"/>
</dbReference>
<dbReference type="InterPro" id="IPR005828">
    <property type="entry name" value="MFS_sugar_transport-like"/>
</dbReference>
<evidence type="ECO:0000313" key="9">
    <source>
        <dbReference type="EMBL" id="RAS80909.1"/>
    </source>
</evidence>
<evidence type="ECO:0000256" key="1">
    <source>
        <dbReference type="ARBA" id="ARBA00004651"/>
    </source>
</evidence>
<evidence type="ECO:0000256" key="4">
    <source>
        <dbReference type="ARBA" id="ARBA00022692"/>
    </source>
</evidence>
<dbReference type="Pfam" id="PF00083">
    <property type="entry name" value="Sugar_tr"/>
    <property type="match status" value="1"/>
</dbReference>
<proteinExistence type="inferred from homology"/>
<evidence type="ECO:0000256" key="7">
    <source>
        <dbReference type="SAM" id="Phobius"/>
    </source>
</evidence>
<evidence type="ECO:0000313" key="10">
    <source>
        <dbReference type="Proteomes" id="UP000250174"/>
    </source>
</evidence>
<reference evidence="9 10" key="1">
    <citation type="submission" date="2016-03" db="EMBL/GenBank/DDBJ databases">
        <title>Comparison of Bacillus endophyticus and B. anthracis characteristics using whole genome sequence analysis and microbiological techniques.</title>
        <authorList>
            <person name="Lekota K.E."/>
            <person name="Mafofo J."/>
            <person name="Rees J."/>
            <person name="Muchadeyi F.C."/>
            <person name="Madoroba E."/>
            <person name="Van Heerden H."/>
        </authorList>
    </citation>
    <scope>NUCLEOTIDE SEQUENCE [LARGE SCALE GENOMIC DNA]</scope>
    <source>
        <strain evidence="9 10">3631_10C</strain>
    </source>
</reference>
<comment type="caution">
    <text evidence="9">The sequence shown here is derived from an EMBL/GenBank/DDBJ whole genome shotgun (WGS) entry which is preliminary data.</text>
</comment>
<dbReference type="Gene3D" id="1.20.1250.20">
    <property type="entry name" value="MFS general substrate transporter like domains"/>
    <property type="match status" value="1"/>
</dbReference>
<keyword evidence="4 7" id="KW-0812">Transmembrane</keyword>
<name>A0AAX1QEQ1_9BACI</name>
<feature type="transmembrane region" description="Helical" evidence="7">
    <location>
        <begin position="142"/>
        <end position="164"/>
    </location>
</feature>
<sequence>SIMYYGTKILQDAGFQTEAALIGNIGNGIVSVVATFVGIWLLGKVGRRPMLITGLAGTTVTLLLIAIFSITLEGSEILPYIVLALTITFLAFQQGAISPVTWLMLSEIFPLRLRGLGMGVTVFCLWGVNFLVGLTFPVLLDSIGLSSTFFVFVVLGIGAITFVAKCLPETKGLTLEQLEQSFRSYSGGSSKVLNNNKTIG</sequence>
<feature type="domain" description="Major facilitator superfamily (MFS) profile" evidence="8">
    <location>
        <begin position="1"/>
        <end position="171"/>
    </location>
</feature>
<accession>A0AAX1QEQ1</accession>
<dbReference type="InterPro" id="IPR020846">
    <property type="entry name" value="MFS_dom"/>
</dbReference>
<evidence type="ECO:0000256" key="2">
    <source>
        <dbReference type="ARBA" id="ARBA00010992"/>
    </source>
</evidence>
<keyword evidence="5 7" id="KW-1133">Transmembrane helix</keyword>
<keyword evidence="6 7" id="KW-0472">Membrane</keyword>
<dbReference type="PROSITE" id="PS50850">
    <property type="entry name" value="MFS"/>
    <property type="match status" value="1"/>
</dbReference>
<evidence type="ECO:0000259" key="8">
    <source>
        <dbReference type="PROSITE" id="PS50850"/>
    </source>
</evidence>
<feature type="transmembrane region" description="Helical" evidence="7">
    <location>
        <begin position="20"/>
        <end position="43"/>
    </location>
</feature>
<evidence type="ECO:0000256" key="6">
    <source>
        <dbReference type="ARBA" id="ARBA00023136"/>
    </source>
</evidence>
<dbReference type="PANTHER" id="PTHR48023">
    <property type="entry name" value="D-XYLOSE-PROTON SYMPORTER-LIKE 2"/>
    <property type="match status" value="1"/>
</dbReference>
<gene>
    <name evidence="9" type="ORF">A3864_04015</name>
</gene>
<dbReference type="PANTHER" id="PTHR48023:SF4">
    <property type="entry name" value="D-XYLOSE-PROTON SYMPORTER-LIKE 2"/>
    <property type="match status" value="1"/>
</dbReference>
<dbReference type="GO" id="GO:1904659">
    <property type="term" value="P:D-glucose transmembrane transport"/>
    <property type="evidence" value="ECO:0007669"/>
    <property type="project" value="TreeGrafter"/>
</dbReference>
<feature type="transmembrane region" description="Helical" evidence="7">
    <location>
        <begin position="77"/>
        <end position="104"/>
    </location>
</feature>
<comment type="similarity">
    <text evidence="2">Belongs to the major facilitator superfamily. Sugar transporter (TC 2.A.1.1) family.</text>
</comment>
<dbReference type="Proteomes" id="UP000250174">
    <property type="component" value="Unassembled WGS sequence"/>
</dbReference>
<feature type="non-terminal residue" evidence="9">
    <location>
        <position position="1"/>
    </location>
</feature>
<feature type="transmembrane region" description="Helical" evidence="7">
    <location>
        <begin position="50"/>
        <end position="71"/>
    </location>
</feature>
<feature type="transmembrane region" description="Helical" evidence="7">
    <location>
        <begin position="116"/>
        <end position="136"/>
    </location>
</feature>
<dbReference type="InterPro" id="IPR050820">
    <property type="entry name" value="MFS_Sugar_Transporter"/>
</dbReference>
<dbReference type="AlphaFoldDB" id="A0AAX1QEQ1"/>
<organism evidence="9 10">
    <name type="scientific">Priestia endophytica</name>
    <dbReference type="NCBI Taxonomy" id="135735"/>
    <lineage>
        <taxon>Bacteria</taxon>
        <taxon>Bacillati</taxon>
        <taxon>Bacillota</taxon>
        <taxon>Bacilli</taxon>
        <taxon>Bacillales</taxon>
        <taxon>Bacillaceae</taxon>
        <taxon>Priestia</taxon>
    </lineage>
</organism>